<dbReference type="STRING" id="42251.A0A2T7A8G0"/>
<evidence type="ECO:0000313" key="12">
    <source>
        <dbReference type="EMBL" id="PUU84026.1"/>
    </source>
</evidence>
<evidence type="ECO:0000313" key="13">
    <source>
        <dbReference type="Proteomes" id="UP000244722"/>
    </source>
</evidence>
<evidence type="ECO:0000256" key="7">
    <source>
        <dbReference type="ARBA" id="ARBA00023136"/>
    </source>
</evidence>
<reference evidence="12 13" key="1">
    <citation type="submission" date="2017-04" db="EMBL/GenBank/DDBJ databases">
        <title>Draft genome sequence of Tuber borchii Vittad., a whitish edible truffle.</title>
        <authorList>
            <consortium name="DOE Joint Genome Institute"/>
            <person name="Murat C."/>
            <person name="Kuo A."/>
            <person name="Barry K.W."/>
            <person name="Clum A."/>
            <person name="Dockter R.B."/>
            <person name="Fauchery L."/>
            <person name="Iotti M."/>
            <person name="Kohler A."/>
            <person name="Labutti K."/>
            <person name="Lindquist E.A."/>
            <person name="Lipzen A."/>
            <person name="Ohm R.A."/>
            <person name="Wang M."/>
            <person name="Grigoriev I.V."/>
            <person name="Zambonelli A."/>
            <person name="Martin F.M."/>
        </authorList>
    </citation>
    <scope>NUCLEOTIDE SEQUENCE [LARGE SCALE GENOMIC DNA]</scope>
    <source>
        <strain evidence="12 13">Tbo3840</strain>
    </source>
</reference>
<keyword evidence="8" id="KW-0012">Acyltransferase</keyword>
<dbReference type="AlphaFoldDB" id="A0A2T7A8G0"/>
<evidence type="ECO:0000256" key="5">
    <source>
        <dbReference type="ARBA" id="ARBA00022989"/>
    </source>
</evidence>
<evidence type="ECO:0000256" key="3">
    <source>
        <dbReference type="ARBA" id="ARBA00022679"/>
    </source>
</evidence>
<proteinExistence type="inferred from homology"/>
<gene>
    <name evidence="12" type="ORF">B9Z19DRAFT_1014359</name>
</gene>
<evidence type="ECO:0000259" key="11">
    <source>
        <dbReference type="SMART" id="SM00563"/>
    </source>
</evidence>
<dbReference type="GO" id="GO:0016746">
    <property type="term" value="F:acyltransferase activity"/>
    <property type="evidence" value="ECO:0007669"/>
    <property type="project" value="UniProtKB-KW"/>
</dbReference>
<dbReference type="PANTHER" id="PTHR23063">
    <property type="entry name" value="PHOSPHOLIPID ACYLTRANSFERASE"/>
    <property type="match status" value="1"/>
</dbReference>
<keyword evidence="5 10" id="KW-1133">Transmembrane helix</keyword>
<evidence type="ECO:0000256" key="4">
    <source>
        <dbReference type="ARBA" id="ARBA00022692"/>
    </source>
</evidence>
<organism evidence="12 13">
    <name type="scientific">Tuber borchii</name>
    <name type="common">White truffle</name>
    <dbReference type="NCBI Taxonomy" id="42251"/>
    <lineage>
        <taxon>Eukaryota</taxon>
        <taxon>Fungi</taxon>
        <taxon>Dikarya</taxon>
        <taxon>Ascomycota</taxon>
        <taxon>Pezizomycotina</taxon>
        <taxon>Pezizomycetes</taxon>
        <taxon>Pezizales</taxon>
        <taxon>Tuberaceae</taxon>
        <taxon>Tuber</taxon>
    </lineage>
</organism>
<keyword evidence="3" id="KW-0808">Transferase</keyword>
<dbReference type="Proteomes" id="UP000244722">
    <property type="component" value="Unassembled WGS sequence"/>
</dbReference>
<comment type="similarity">
    <text evidence="2">Belongs to the 1-acyl-sn-glycerol-3-phosphate acyltransferase family.</text>
</comment>
<dbReference type="PANTHER" id="PTHR23063:SF60">
    <property type="entry name" value="LYSOPHOSPHATIDIC ACID:OLEOYL-COA ACYLTRANSFERASE 1"/>
    <property type="match status" value="1"/>
</dbReference>
<keyword evidence="13" id="KW-1185">Reference proteome</keyword>
<dbReference type="InterPro" id="IPR002123">
    <property type="entry name" value="Plipid/glycerol_acylTrfase"/>
</dbReference>
<accession>A0A2T7A8G0</accession>
<evidence type="ECO:0000256" key="1">
    <source>
        <dbReference type="ARBA" id="ARBA00004370"/>
    </source>
</evidence>
<dbReference type="GO" id="GO:0006629">
    <property type="term" value="P:lipid metabolic process"/>
    <property type="evidence" value="ECO:0007669"/>
    <property type="project" value="UniProtKB-KW"/>
</dbReference>
<feature type="transmembrane region" description="Helical" evidence="10">
    <location>
        <begin position="33"/>
        <end position="54"/>
    </location>
</feature>
<feature type="domain" description="Phospholipid/glycerol acyltransferase" evidence="11">
    <location>
        <begin position="105"/>
        <end position="225"/>
    </location>
</feature>
<protein>
    <recommendedName>
        <fullName evidence="11">Phospholipid/glycerol acyltransferase domain-containing protein</fullName>
    </recommendedName>
</protein>
<dbReference type="SMART" id="SM00563">
    <property type="entry name" value="PlsC"/>
    <property type="match status" value="1"/>
</dbReference>
<keyword evidence="4 10" id="KW-0812">Transmembrane</keyword>
<evidence type="ECO:0000256" key="2">
    <source>
        <dbReference type="ARBA" id="ARBA00008655"/>
    </source>
</evidence>
<keyword evidence="6" id="KW-0443">Lipid metabolism</keyword>
<comment type="subcellular location">
    <subcellularLocation>
        <location evidence="1">Membrane</location>
    </subcellularLocation>
</comment>
<feature type="compositionally biased region" description="Basic and acidic residues" evidence="9">
    <location>
        <begin position="291"/>
        <end position="305"/>
    </location>
</feature>
<evidence type="ECO:0000256" key="9">
    <source>
        <dbReference type="SAM" id="MobiDB-lite"/>
    </source>
</evidence>
<dbReference type="EMBL" id="NESQ01000004">
    <property type="protein sequence ID" value="PUU84026.1"/>
    <property type="molecule type" value="Genomic_DNA"/>
</dbReference>
<dbReference type="GO" id="GO:0016020">
    <property type="term" value="C:membrane"/>
    <property type="evidence" value="ECO:0007669"/>
    <property type="project" value="UniProtKB-SubCell"/>
</dbReference>
<evidence type="ECO:0000256" key="8">
    <source>
        <dbReference type="ARBA" id="ARBA00023315"/>
    </source>
</evidence>
<sequence length="344" mass="37369">MEKFSQFRDRGTQIAPFLPITPPRSTFQTATGLLLFCLRLPIFLSLLLSYLLILQHLPIGALLRKSILWCILLTSGIWWIDLQVENVKKGSLSRQPKSKLPTPGSILICTSTSPLDALYLSAIFDPVFTVSTVGSRRVHVVGLLGAIMAAFAPPGLNTTTTSSESSAIMATTTLAELCKKYGDTRIIAVFPEATTTNGRGVLRFAPCLDTLHGDVEIFPVSLRYSPADVTTPVPGTYGYTLFALLARPTHCIRVRIGEVLKNNSSDDRGEEFAGDSSDTVTDGLNGGGGGGEKEGMDRQSRLSERGAEALARIARSKRLNLGVKEKMAFVEAWSRNKRGSSSRY</sequence>
<comment type="caution">
    <text evidence="12">The sequence shown here is derived from an EMBL/GenBank/DDBJ whole genome shotgun (WGS) entry which is preliminary data.</text>
</comment>
<evidence type="ECO:0000256" key="6">
    <source>
        <dbReference type="ARBA" id="ARBA00023098"/>
    </source>
</evidence>
<evidence type="ECO:0000256" key="10">
    <source>
        <dbReference type="SAM" id="Phobius"/>
    </source>
</evidence>
<feature type="region of interest" description="Disordered" evidence="9">
    <location>
        <begin position="264"/>
        <end position="305"/>
    </location>
</feature>
<keyword evidence="7 10" id="KW-0472">Membrane</keyword>
<dbReference type="Pfam" id="PF01553">
    <property type="entry name" value="Acyltransferase"/>
    <property type="match status" value="1"/>
</dbReference>
<name>A0A2T7A8G0_TUBBO</name>
<dbReference type="OrthoDB" id="272512at2759"/>